<evidence type="ECO:0000313" key="4">
    <source>
        <dbReference type="Proteomes" id="UP001501570"/>
    </source>
</evidence>
<comment type="caution">
    <text evidence="3">The sequence shown here is derived from an EMBL/GenBank/DDBJ whole genome shotgun (WGS) entry which is preliminary data.</text>
</comment>
<dbReference type="NCBIfam" id="NF046117">
    <property type="entry name" value="SCO4848_fam"/>
    <property type="match status" value="1"/>
</dbReference>
<keyword evidence="2" id="KW-0812">Transmembrane</keyword>
<evidence type="ECO:0000256" key="2">
    <source>
        <dbReference type="SAM" id="Phobius"/>
    </source>
</evidence>
<feature type="transmembrane region" description="Helical" evidence="2">
    <location>
        <begin position="109"/>
        <end position="135"/>
    </location>
</feature>
<evidence type="ECO:0000313" key="3">
    <source>
        <dbReference type="EMBL" id="GAA5199288.1"/>
    </source>
</evidence>
<sequence>MVLVPQDDVTADPSGRGPGSALAGDAPAGALGAGPTGADVPGADVPGSRAGSPDGPRRGLALTRGWALFLLAVGVWNWVIWPRFSLAIWDDPRAWSTRVVGHGTPTGFLWIHAFLIVVSVAFGTIVGVLGIRALLRLRRRGSGA</sequence>
<keyword evidence="4" id="KW-1185">Reference proteome</keyword>
<accession>A0ABP9SRA0</accession>
<keyword evidence="2" id="KW-1133">Transmembrane helix</keyword>
<dbReference type="Proteomes" id="UP001501570">
    <property type="component" value="Unassembled WGS sequence"/>
</dbReference>
<dbReference type="EMBL" id="BAABJQ010000037">
    <property type="protein sequence ID" value="GAA5199288.1"/>
    <property type="molecule type" value="Genomic_DNA"/>
</dbReference>
<evidence type="ECO:0008006" key="5">
    <source>
        <dbReference type="Google" id="ProtNLM"/>
    </source>
</evidence>
<evidence type="ECO:0000256" key="1">
    <source>
        <dbReference type="SAM" id="MobiDB-lite"/>
    </source>
</evidence>
<protein>
    <recommendedName>
        <fullName evidence="5">Integral membrane protein</fullName>
    </recommendedName>
</protein>
<keyword evidence="2" id="KW-0472">Membrane</keyword>
<feature type="region of interest" description="Disordered" evidence="1">
    <location>
        <begin position="1"/>
        <end position="57"/>
    </location>
</feature>
<proteinExistence type="predicted"/>
<dbReference type="Pfam" id="PF26606">
    <property type="entry name" value="SCO4848"/>
    <property type="match status" value="1"/>
</dbReference>
<feature type="transmembrane region" description="Helical" evidence="2">
    <location>
        <begin position="66"/>
        <end position="89"/>
    </location>
</feature>
<dbReference type="InterPro" id="IPR058061">
    <property type="entry name" value="SCO4848-like"/>
</dbReference>
<organism evidence="3 4">
    <name type="scientific">Rugosimonospora acidiphila</name>
    <dbReference type="NCBI Taxonomy" id="556531"/>
    <lineage>
        <taxon>Bacteria</taxon>
        <taxon>Bacillati</taxon>
        <taxon>Actinomycetota</taxon>
        <taxon>Actinomycetes</taxon>
        <taxon>Micromonosporales</taxon>
        <taxon>Micromonosporaceae</taxon>
        <taxon>Rugosimonospora</taxon>
    </lineage>
</organism>
<feature type="compositionally biased region" description="Low complexity" evidence="1">
    <location>
        <begin position="19"/>
        <end position="30"/>
    </location>
</feature>
<name>A0ABP9SRA0_9ACTN</name>
<reference evidence="4" key="1">
    <citation type="journal article" date="2019" name="Int. J. Syst. Evol. Microbiol.">
        <title>The Global Catalogue of Microorganisms (GCM) 10K type strain sequencing project: providing services to taxonomists for standard genome sequencing and annotation.</title>
        <authorList>
            <consortium name="The Broad Institute Genomics Platform"/>
            <consortium name="The Broad Institute Genome Sequencing Center for Infectious Disease"/>
            <person name="Wu L."/>
            <person name="Ma J."/>
        </authorList>
    </citation>
    <scope>NUCLEOTIDE SEQUENCE [LARGE SCALE GENOMIC DNA]</scope>
    <source>
        <strain evidence="4">JCM 18304</strain>
    </source>
</reference>
<gene>
    <name evidence="3" type="ORF">GCM10023322_74600</name>
</gene>